<dbReference type="PROSITE" id="PS50068">
    <property type="entry name" value="LDLRA_2"/>
    <property type="match status" value="2"/>
</dbReference>
<comment type="caution">
    <text evidence="12">Lacks conserved residue(s) required for the propagation of feature annotation.</text>
</comment>
<dbReference type="GO" id="GO:0005886">
    <property type="term" value="C:plasma membrane"/>
    <property type="evidence" value="ECO:0007669"/>
    <property type="project" value="TreeGrafter"/>
</dbReference>
<keyword evidence="17" id="KW-1185">Reference proteome</keyword>
<keyword evidence="3 13" id="KW-0894">Sodium channel</keyword>
<dbReference type="InterPro" id="IPR036055">
    <property type="entry name" value="LDL_receptor-like_sf"/>
</dbReference>
<evidence type="ECO:0000256" key="10">
    <source>
        <dbReference type="ARBA" id="ARBA00023201"/>
    </source>
</evidence>
<dbReference type="OrthoDB" id="6235538at2759"/>
<evidence type="ECO:0000256" key="5">
    <source>
        <dbReference type="ARBA" id="ARBA00022989"/>
    </source>
</evidence>
<dbReference type="InterPro" id="IPR001873">
    <property type="entry name" value="ENaC"/>
</dbReference>
<dbReference type="Gene3D" id="2.60.120.200">
    <property type="match status" value="1"/>
</dbReference>
<evidence type="ECO:0000256" key="11">
    <source>
        <dbReference type="ARBA" id="ARBA00023303"/>
    </source>
</evidence>
<dbReference type="SUPFAM" id="SSF49899">
    <property type="entry name" value="Concanavalin A-like lectins/glucanases"/>
    <property type="match status" value="1"/>
</dbReference>
<dbReference type="Proteomes" id="UP000549394">
    <property type="component" value="Unassembled WGS sequence"/>
</dbReference>
<evidence type="ECO:0000259" key="15">
    <source>
        <dbReference type="PROSITE" id="PS50060"/>
    </source>
</evidence>
<comment type="similarity">
    <text evidence="13">Belongs to the amiloride-sensitive sodium channel (TC 1.A.6) family.</text>
</comment>
<evidence type="ECO:0000256" key="8">
    <source>
        <dbReference type="ARBA" id="ARBA00023136"/>
    </source>
</evidence>
<dbReference type="Pfam" id="PF00858">
    <property type="entry name" value="ASC"/>
    <property type="match status" value="2"/>
</dbReference>
<keyword evidence="7 13" id="KW-0406">Ion transport</keyword>
<dbReference type="InterPro" id="IPR023415">
    <property type="entry name" value="LDLR_class-A_CS"/>
</dbReference>
<evidence type="ECO:0000256" key="6">
    <source>
        <dbReference type="ARBA" id="ARBA00023053"/>
    </source>
</evidence>
<dbReference type="EMBL" id="CAJFCJ010000011">
    <property type="protein sequence ID" value="CAD5119980.1"/>
    <property type="molecule type" value="Genomic_DNA"/>
</dbReference>
<dbReference type="Gene3D" id="4.10.400.10">
    <property type="entry name" value="Low-density Lipoprotein Receptor"/>
    <property type="match status" value="1"/>
</dbReference>
<evidence type="ECO:0000256" key="13">
    <source>
        <dbReference type="RuleBase" id="RU000679"/>
    </source>
</evidence>
<evidence type="ECO:0000256" key="9">
    <source>
        <dbReference type="ARBA" id="ARBA00023157"/>
    </source>
</evidence>
<keyword evidence="6" id="KW-0915">Sodium</keyword>
<dbReference type="CDD" id="cd00112">
    <property type="entry name" value="LDLa"/>
    <property type="match status" value="2"/>
</dbReference>
<comment type="caution">
    <text evidence="16">The sequence shown here is derived from an EMBL/GenBank/DDBJ whole genome shotgun (WGS) entry which is preliminary data.</text>
</comment>
<feature type="domain" description="MAM" evidence="15">
    <location>
        <begin position="308"/>
        <end position="378"/>
    </location>
</feature>
<dbReference type="SUPFAM" id="SSF57424">
    <property type="entry name" value="LDL receptor-like module"/>
    <property type="match status" value="2"/>
</dbReference>
<dbReference type="Gene3D" id="2.60.470.10">
    <property type="entry name" value="Acid-sensing ion channels like domains"/>
    <property type="match status" value="1"/>
</dbReference>
<feature type="disulfide bond" evidence="12">
    <location>
        <begin position="64"/>
        <end position="76"/>
    </location>
</feature>
<proteinExistence type="inferred from homology"/>
<evidence type="ECO:0000256" key="14">
    <source>
        <dbReference type="SAM" id="Phobius"/>
    </source>
</evidence>
<sequence length="1337" mass="153491">MINQFLVKAAIQLPKKDTTLPYGTHCINNGAEKLPICLVSYNNSDDKLAQFERYEYCDISFCACKEEEFQCENKKCIPKFLTCNGVNDCESGSDESNNCERLQNIECNFEKSYMCGYITLYALSATRIVLQSGGSPNSLNRIGPLADHTFKSDFGHYGLFDSTLLPKGSRLVIKSPKHFVHDRDNCLRIMVTLPYSEENIFSPYGIRVLLIDAKASDSFYYSQVGNFHNITYNKWTAIDIPITTIRKDIAFQIEFTSYRMNLSDIDKVFKCERPLKTCIDKKYMCDGIAHCIDESDEFNEICETQKNISCTFGDSSSYLCGYRQRSSYMGYRWEKSDEILKFNPFEITGNGKPKTVKAALISPRQNFSSGDYCVEFTYESNTLLSLYKETDLDTMLLFKLNQEYGFFKMDSVEFTVDHTLSLNLVFLIEADDIERKKPLSSFKSIDIFNTKCSIVFYRKFSNILLHNPLNCTFMNMSDCHFQDVSSGVNKWNHICNKICHLEGYLDHHRNSIKVAFILKKYDSSCIKIKLYSKILEKISFIKEPIGEFGLEINTLNLNTSSNKTKKFLVLRYSTSYTLFIPANNTQNGLTIEAFVNGSVGEVFIEHIEQIEGICEAENPPSVVFRAYPPPATSIALPYYLNKLKYNVNSTMSLKPSSKKEMREDFLQTITLETFSETFNHNRTSSLLHCSWKGKPCQENMIQTHFSNIGDCFTFNYQHNFMVYQAGTGHGLKLLVDIETYDFLPNIKTQMGIIVSAIPLDDIHLIQDKGYAILTGTNSLLKIKIDEIQSLSEPYGSCTDKHLQYYLNSTYTSNKCVTQCHTQMIEEACDCKPSYVSGSKRDCNLLEYLLCIYPLIAFIEQKYLNMIDKPIFLVIQSCSTTLESLLFIKRELLKNSYALTEDFNLNTQDIYNNLLRVIKVISGFSTDVNEEIVNATEFDFTLSYINDQRVKFFSIYYDVGFVLNRRCYDDLVHLSSNLTRFIRIIEQLDKQNSTENISLLENSIDLGVSNLYKFLTCLNGLKDAIGPFENGKRQYKTNLEQLENSLRSSLTINDELGKTIQNLRLESTKYNDMKEKFENNVITIAELANSLTSTDYKSIRKRLNEFENGVTKVLVEPFLTEVDRSIERAVVLYTFSMTAVNELLINLDINHTSSDAINVYKNIRSFNIWRNPKLDTKLSLEVQWQDPDPFISRIWPSSQSLDEFLSEKGSAIKEIKNLIQNFMKEALRKVVDIENVVVENTQKIRDVLDELDNILAAYTQASQIDDDFIRKNIVELEIYYPSLQLESISQRKAYEIEDYFGDVGSYMGLLLGASVITALEFVDFLLSALCRRSCKKIT</sequence>
<dbReference type="PANTHER" id="PTHR11690">
    <property type="entry name" value="AMILORIDE-SENSITIVE SODIUM CHANNEL-RELATED"/>
    <property type="match status" value="1"/>
</dbReference>
<comment type="subcellular location">
    <subcellularLocation>
        <location evidence="1">Membrane</location>
        <topology evidence="1">Multi-pass membrane protein</topology>
    </subcellularLocation>
</comment>
<dbReference type="Gene3D" id="1.10.287.770">
    <property type="entry name" value="YojJ-like"/>
    <property type="match status" value="1"/>
</dbReference>
<evidence type="ECO:0000256" key="3">
    <source>
        <dbReference type="ARBA" id="ARBA00022461"/>
    </source>
</evidence>
<gene>
    <name evidence="16" type="ORF">DGYR_LOCUS8145</name>
</gene>
<evidence type="ECO:0000256" key="4">
    <source>
        <dbReference type="ARBA" id="ARBA00022692"/>
    </source>
</evidence>
<feature type="disulfide bond" evidence="12">
    <location>
        <begin position="71"/>
        <end position="89"/>
    </location>
</feature>
<keyword evidence="8 14" id="KW-0472">Membrane</keyword>
<dbReference type="PRINTS" id="PR00261">
    <property type="entry name" value="LDLRECEPTOR"/>
</dbReference>
<keyword evidence="11 13" id="KW-0407">Ion channel</keyword>
<dbReference type="GO" id="GO:0015280">
    <property type="term" value="F:ligand-gated sodium channel activity"/>
    <property type="evidence" value="ECO:0007669"/>
    <property type="project" value="TreeGrafter"/>
</dbReference>
<name>A0A7I8VUG7_9ANNE</name>
<evidence type="ECO:0000256" key="7">
    <source>
        <dbReference type="ARBA" id="ARBA00023065"/>
    </source>
</evidence>
<keyword evidence="2 13" id="KW-0813">Transport</keyword>
<organism evidence="16 17">
    <name type="scientific">Dimorphilus gyrociliatus</name>
    <dbReference type="NCBI Taxonomy" id="2664684"/>
    <lineage>
        <taxon>Eukaryota</taxon>
        <taxon>Metazoa</taxon>
        <taxon>Spiralia</taxon>
        <taxon>Lophotrochozoa</taxon>
        <taxon>Annelida</taxon>
        <taxon>Polychaeta</taxon>
        <taxon>Polychaeta incertae sedis</taxon>
        <taxon>Dinophilidae</taxon>
        <taxon>Dimorphilus</taxon>
    </lineage>
</organism>
<evidence type="ECO:0000313" key="17">
    <source>
        <dbReference type="Proteomes" id="UP000549394"/>
    </source>
</evidence>
<reference evidence="16 17" key="1">
    <citation type="submission" date="2020-08" db="EMBL/GenBank/DDBJ databases">
        <authorList>
            <person name="Hejnol A."/>
        </authorList>
    </citation>
    <scope>NUCLEOTIDE SEQUENCE [LARGE SCALE GENOMIC DNA]</scope>
</reference>
<accession>A0A7I8VUG7</accession>
<protein>
    <submittedName>
        <fullName evidence="16">DgyrCDS8565</fullName>
    </submittedName>
</protein>
<dbReference type="Pfam" id="PF00057">
    <property type="entry name" value="Ldl_recept_a"/>
    <property type="match status" value="1"/>
</dbReference>
<evidence type="ECO:0000256" key="12">
    <source>
        <dbReference type="PROSITE-ProRule" id="PRU00124"/>
    </source>
</evidence>
<keyword evidence="5 14" id="KW-1133">Transmembrane helix</keyword>
<keyword evidence="10 13" id="KW-0739">Sodium transport</keyword>
<feature type="domain" description="MAM" evidence="15">
    <location>
        <begin position="105"/>
        <end position="293"/>
    </location>
</feature>
<dbReference type="Gene3D" id="2.40.128.620">
    <property type="match status" value="1"/>
</dbReference>
<dbReference type="SMART" id="SM00192">
    <property type="entry name" value="LDLa"/>
    <property type="match status" value="2"/>
</dbReference>
<evidence type="ECO:0000313" key="16">
    <source>
        <dbReference type="EMBL" id="CAD5119980.1"/>
    </source>
</evidence>
<evidence type="ECO:0000256" key="2">
    <source>
        <dbReference type="ARBA" id="ARBA00022448"/>
    </source>
</evidence>
<keyword evidence="9 12" id="KW-1015">Disulfide bond</keyword>
<dbReference type="PROSITE" id="PS50060">
    <property type="entry name" value="MAM_2"/>
    <property type="match status" value="2"/>
</dbReference>
<feature type="transmembrane region" description="Helical" evidence="14">
    <location>
        <begin position="1305"/>
        <end position="1325"/>
    </location>
</feature>
<dbReference type="PROSITE" id="PS01209">
    <property type="entry name" value="LDLRA_1"/>
    <property type="match status" value="1"/>
</dbReference>
<evidence type="ECO:0000256" key="1">
    <source>
        <dbReference type="ARBA" id="ARBA00004141"/>
    </source>
</evidence>
<dbReference type="InterPro" id="IPR000998">
    <property type="entry name" value="MAM_dom"/>
</dbReference>
<dbReference type="InterPro" id="IPR013320">
    <property type="entry name" value="ConA-like_dom_sf"/>
</dbReference>
<dbReference type="InterPro" id="IPR002172">
    <property type="entry name" value="LDrepeatLR_classA_rpt"/>
</dbReference>
<keyword evidence="4 13" id="KW-0812">Transmembrane</keyword>